<accession>X6N808</accession>
<dbReference type="EMBL" id="ASPP01010947">
    <property type="protein sequence ID" value="ETO22201.1"/>
    <property type="molecule type" value="Genomic_DNA"/>
</dbReference>
<dbReference type="Gene3D" id="3.10.110.10">
    <property type="entry name" value="Ubiquitin Conjugating Enzyme"/>
    <property type="match status" value="1"/>
</dbReference>
<dbReference type="Proteomes" id="UP000023152">
    <property type="component" value="Unassembled WGS sequence"/>
</dbReference>
<keyword evidence="5" id="KW-1185">Reference proteome</keyword>
<keyword evidence="2" id="KW-1133">Transmembrane helix</keyword>
<proteinExistence type="predicted"/>
<organism evidence="4 5">
    <name type="scientific">Reticulomyxa filosa</name>
    <dbReference type="NCBI Taxonomy" id="46433"/>
    <lineage>
        <taxon>Eukaryota</taxon>
        <taxon>Sar</taxon>
        <taxon>Rhizaria</taxon>
        <taxon>Retaria</taxon>
        <taxon>Foraminifera</taxon>
        <taxon>Monothalamids</taxon>
        <taxon>Reticulomyxidae</taxon>
        <taxon>Reticulomyxa</taxon>
    </lineage>
</organism>
<name>X6N808_RETFI</name>
<feature type="transmembrane region" description="Helical" evidence="2">
    <location>
        <begin position="293"/>
        <end position="319"/>
    </location>
</feature>
<evidence type="ECO:0000259" key="3">
    <source>
        <dbReference type="PROSITE" id="PS50127"/>
    </source>
</evidence>
<dbReference type="PROSITE" id="PS50127">
    <property type="entry name" value="UBC_2"/>
    <property type="match status" value="1"/>
</dbReference>
<reference evidence="4 5" key="1">
    <citation type="journal article" date="2013" name="Curr. Biol.">
        <title>The Genome of the Foraminiferan Reticulomyxa filosa.</title>
        <authorList>
            <person name="Glockner G."/>
            <person name="Hulsmann N."/>
            <person name="Schleicher M."/>
            <person name="Noegel A.A."/>
            <person name="Eichinger L."/>
            <person name="Gallinger C."/>
            <person name="Pawlowski J."/>
            <person name="Sierra R."/>
            <person name="Euteneuer U."/>
            <person name="Pillet L."/>
            <person name="Moustafa A."/>
            <person name="Platzer M."/>
            <person name="Groth M."/>
            <person name="Szafranski K."/>
            <person name="Schliwa M."/>
        </authorList>
    </citation>
    <scope>NUCLEOTIDE SEQUENCE [LARGE SCALE GENOMIC DNA]</scope>
</reference>
<dbReference type="InterPro" id="IPR016135">
    <property type="entry name" value="UBQ-conjugating_enzyme/RWD"/>
</dbReference>
<evidence type="ECO:0000256" key="2">
    <source>
        <dbReference type="SAM" id="Phobius"/>
    </source>
</evidence>
<keyword evidence="2" id="KW-0812">Transmembrane</keyword>
<protein>
    <submittedName>
        <fullName evidence="4">Ubiquitin-conjugating enzyme family protein</fullName>
    </submittedName>
</protein>
<comment type="caution">
    <text evidence="4">The sequence shown here is derived from an EMBL/GenBank/DDBJ whole genome shotgun (WGS) entry which is preliminary data.</text>
</comment>
<keyword evidence="1" id="KW-0175">Coiled coil</keyword>
<keyword evidence="2" id="KW-0472">Membrane</keyword>
<evidence type="ECO:0000313" key="4">
    <source>
        <dbReference type="EMBL" id="ETO22201.1"/>
    </source>
</evidence>
<dbReference type="SUPFAM" id="SSF54495">
    <property type="entry name" value="UBC-like"/>
    <property type="match status" value="1"/>
</dbReference>
<dbReference type="SMART" id="SM00212">
    <property type="entry name" value="UBCc"/>
    <property type="match status" value="1"/>
</dbReference>
<dbReference type="Pfam" id="PF00179">
    <property type="entry name" value="UQ_con"/>
    <property type="match status" value="1"/>
</dbReference>
<evidence type="ECO:0000313" key="5">
    <source>
        <dbReference type="Proteomes" id="UP000023152"/>
    </source>
</evidence>
<feature type="coiled-coil region" evidence="1">
    <location>
        <begin position="253"/>
        <end position="283"/>
    </location>
</feature>
<dbReference type="AlphaFoldDB" id="X6N808"/>
<feature type="domain" description="UBC core" evidence="3">
    <location>
        <begin position="1"/>
        <end position="165"/>
    </location>
</feature>
<gene>
    <name evidence="4" type="ORF">RFI_14999</name>
</gene>
<dbReference type="PANTHER" id="PTHR24068">
    <property type="entry name" value="UBIQUITIN-CONJUGATING ENZYME E2"/>
    <property type="match status" value="1"/>
</dbReference>
<sequence>MSPEWLQKKYEAWESSSQKLALVQKFYPSDPKDWTKEWKVLIQGPEGTPYEKGVYEMELMFVDQFAAPKAKFVNIPHVMNVKKMGELCLRILSDQWSAAITFDKLFETCISETFHTGGFLCTCVCVCEQYATNIKGGYGLETEVNKELKLQYERNLPEFLHEASVKNHEIGQGPKPCYYTFPQMTMESYYKMLATVTHACTEFGLMPADLVQQCLIPFLGTAKETCGLFAFGKHAKSRVDFWNTYFHQGSQERVLKEMEIEDEKKKIQEEKNAQERRKQLQKQYKSSGGGMGLYVHIIFICIRIRIHICVYVHILKFFFKKKKIGMN</sequence>
<dbReference type="OrthoDB" id="10253686at2759"/>
<dbReference type="CDD" id="cd00195">
    <property type="entry name" value="UBCc_UEV"/>
    <property type="match status" value="1"/>
</dbReference>
<evidence type="ECO:0000256" key="1">
    <source>
        <dbReference type="SAM" id="Coils"/>
    </source>
</evidence>
<dbReference type="InterPro" id="IPR000608">
    <property type="entry name" value="UBC"/>
</dbReference>